<dbReference type="OrthoDB" id="10677419at2759"/>
<dbReference type="EMBL" id="JABEXW010000427">
    <property type="protein sequence ID" value="KAF4964105.1"/>
    <property type="molecule type" value="Genomic_DNA"/>
</dbReference>
<accession>A0A8H4TU76</accession>
<comment type="caution">
    <text evidence="1">The sequence shown here is derived from an EMBL/GenBank/DDBJ whole genome shotgun (WGS) entry which is preliminary data.</text>
</comment>
<reference evidence="1" key="2">
    <citation type="submission" date="2020-05" db="EMBL/GenBank/DDBJ databases">
        <authorList>
            <person name="Kim H.-S."/>
            <person name="Proctor R.H."/>
            <person name="Brown D.W."/>
        </authorList>
    </citation>
    <scope>NUCLEOTIDE SEQUENCE</scope>
    <source>
        <strain evidence="1">NRRL 20472</strain>
    </source>
</reference>
<organism evidence="1 2">
    <name type="scientific">Fusarium sarcochroum</name>
    <dbReference type="NCBI Taxonomy" id="1208366"/>
    <lineage>
        <taxon>Eukaryota</taxon>
        <taxon>Fungi</taxon>
        <taxon>Dikarya</taxon>
        <taxon>Ascomycota</taxon>
        <taxon>Pezizomycotina</taxon>
        <taxon>Sordariomycetes</taxon>
        <taxon>Hypocreomycetidae</taxon>
        <taxon>Hypocreales</taxon>
        <taxon>Nectriaceae</taxon>
        <taxon>Fusarium</taxon>
        <taxon>Fusarium lateritium species complex</taxon>
    </lineage>
</organism>
<protein>
    <recommendedName>
        <fullName evidence="3">Apple domain-containing protein</fullName>
    </recommendedName>
</protein>
<sequence length="315" mass="34070">MGSVTVQKIPTSTFTAKDLVTETKMITRTVTQTLTLDALTTTLTKTTRPTSTITEEQKTGTATEIVRVVNVFRETTTQTSTYSTVITSVTNIVSNPTVAAPPNFTGIRDALGGFVAKKKAKDTKQSTTSVGPKNPVGKDADPEQYVQEVNCLTKVRSTSTKTIKTTAVGGTVYKRRRTQTMTTVVTQIAELYVVYPKDATTTETVSSFTSRTDTTTSTVTTMFVDTVNVQNIIPGIDTSYLACASGNILEKANGGQFIATISPYMGRSYQVVYAGKNLSPHNCCAMCMQRTDCYGSYIQTDYPDCQLVTMPEGSV</sequence>
<name>A0A8H4TU76_9HYPO</name>
<dbReference type="AlphaFoldDB" id="A0A8H4TU76"/>
<evidence type="ECO:0008006" key="3">
    <source>
        <dbReference type="Google" id="ProtNLM"/>
    </source>
</evidence>
<dbReference type="Proteomes" id="UP000622797">
    <property type="component" value="Unassembled WGS sequence"/>
</dbReference>
<gene>
    <name evidence="1" type="ORF">FSARC_7935</name>
</gene>
<evidence type="ECO:0000313" key="2">
    <source>
        <dbReference type="Proteomes" id="UP000622797"/>
    </source>
</evidence>
<keyword evidence="2" id="KW-1185">Reference proteome</keyword>
<reference evidence="1" key="1">
    <citation type="journal article" date="2020" name="BMC Genomics">
        <title>Correction to: Identification and distribution of gene clusters required for synthesis of sphingolipid metabolism inhibitors in diverse species of the filamentous fungus Fusarium.</title>
        <authorList>
            <person name="Kim H.S."/>
            <person name="Lohmar J.M."/>
            <person name="Busman M."/>
            <person name="Brown D.W."/>
            <person name="Naumann T.A."/>
            <person name="Divon H.H."/>
            <person name="Lysoe E."/>
            <person name="Uhlig S."/>
            <person name="Proctor R.H."/>
        </authorList>
    </citation>
    <scope>NUCLEOTIDE SEQUENCE</scope>
    <source>
        <strain evidence="1">NRRL 20472</strain>
    </source>
</reference>
<proteinExistence type="predicted"/>
<evidence type="ECO:0000313" key="1">
    <source>
        <dbReference type="EMBL" id="KAF4964105.1"/>
    </source>
</evidence>